<dbReference type="InterPro" id="IPR032823">
    <property type="entry name" value="BCA_ABC_TP_C"/>
</dbReference>
<keyword evidence="2" id="KW-0547">Nucleotide-binding</keyword>
<dbReference type="Proteomes" id="UP000284543">
    <property type="component" value="Unassembled WGS sequence"/>
</dbReference>
<protein>
    <submittedName>
        <fullName evidence="6">ABC transporter ATP-binding protein</fullName>
    </submittedName>
</protein>
<keyword evidence="3 6" id="KW-0067">ATP-binding</keyword>
<evidence type="ECO:0000313" key="8">
    <source>
        <dbReference type="Proteomes" id="UP000284543"/>
    </source>
</evidence>
<dbReference type="Gene3D" id="3.40.50.300">
    <property type="entry name" value="P-loop containing nucleotide triphosphate hydrolases"/>
    <property type="match status" value="1"/>
</dbReference>
<dbReference type="PANTHER" id="PTHR45772">
    <property type="entry name" value="CONSERVED COMPONENT OF ABC TRANSPORTER FOR NATURAL AMINO ACIDS-RELATED"/>
    <property type="match status" value="1"/>
</dbReference>
<dbReference type="GO" id="GO:0015192">
    <property type="term" value="F:L-phenylalanine transmembrane transporter activity"/>
    <property type="evidence" value="ECO:0007669"/>
    <property type="project" value="TreeGrafter"/>
</dbReference>
<name>A0A414AM06_9FIRM</name>
<reference evidence="7 8" key="1">
    <citation type="submission" date="2018-08" db="EMBL/GenBank/DDBJ databases">
        <title>A genome reference for cultivated species of the human gut microbiota.</title>
        <authorList>
            <person name="Zou Y."/>
            <person name="Xue W."/>
            <person name="Luo G."/>
        </authorList>
    </citation>
    <scope>NUCLEOTIDE SEQUENCE [LARGE SCALE GENOMIC DNA]</scope>
    <source>
        <strain evidence="5 8">AF14-18</strain>
        <strain evidence="6 7">AM35-14</strain>
    </source>
</reference>
<evidence type="ECO:0000256" key="1">
    <source>
        <dbReference type="ARBA" id="ARBA00022448"/>
    </source>
</evidence>
<dbReference type="EMBL" id="QSHZ01000036">
    <property type="protein sequence ID" value="RHC50642.1"/>
    <property type="molecule type" value="Genomic_DNA"/>
</dbReference>
<dbReference type="GO" id="GO:0015188">
    <property type="term" value="F:L-isoleucine transmembrane transporter activity"/>
    <property type="evidence" value="ECO:0007669"/>
    <property type="project" value="TreeGrafter"/>
</dbReference>
<dbReference type="PROSITE" id="PS50893">
    <property type="entry name" value="ABC_TRANSPORTER_2"/>
    <property type="match status" value="1"/>
</dbReference>
<accession>A0A414AM06</accession>
<dbReference type="GO" id="GO:0042941">
    <property type="term" value="P:D-alanine transmembrane transport"/>
    <property type="evidence" value="ECO:0007669"/>
    <property type="project" value="TreeGrafter"/>
</dbReference>
<dbReference type="PANTHER" id="PTHR45772:SF7">
    <property type="entry name" value="AMINO ACID ABC TRANSPORTER ATP-BINDING PROTEIN"/>
    <property type="match status" value="1"/>
</dbReference>
<evidence type="ECO:0000259" key="4">
    <source>
        <dbReference type="PROSITE" id="PS50893"/>
    </source>
</evidence>
<dbReference type="InterPro" id="IPR051120">
    <property type="entry name" value="ABC_AA/LPS_Transport"/>
</dbReference>
<dbReference type="SMART" id="SM00382">
    <property type="entry name" value="AAA"/>
    <property type="match status" value="1"/>
</dbReference>
<evidence type="ECO:0000313" key="7">
    <source>
        <dbReference type="Proteomes" id="UP000283975"/>
    </source>
</evidence>
<dbReference type="Proteomes" id="UP000283975">
    <property type="component" value="Unassembled WGS sequence"/>
</dbReference>
<dbReference type="GO" id="GO:0016887">
    <property type="term" value="F:ATP hydrolysis activity"/>
    <property type="evidence" value="ECO:0007669"/>
    <property type="project" value="InterPro"/>
</dbReference>
<dbReference type="CDD" id="cd03219">
    <property type="entry name" value="ABC_Mj1267_LivG_branched"/>
    <property type="match status" value="1"/>
</dbReference>
<dbReference type="InterPro" id="IPR027417">
    <property type="entry name" value="P-loop_NTPase"/>
</dbReference>
<dbReference type="GO" id="GO:0015808">
    <property type="term" value="P:L-alanine transport"/>
    <property type="evidence" value="ECO:0007669"/>
    <property type="project" value="TreeGrafter"/>
</dbReference>
<dbReference type="Pfam" id="PF00005">
    <property type="entry name" value="ABC_tran"/>
    <property type="match status" value="1"/>
</dbReference>
<dbReference type="Pfam" id="PF12399">
    <property type="entry name" value="BCA_ABC_TP_C"/>
    <property type="match status" value="1"/>
</dbReference>
<evidence type="ECO:0000313" key="6">
    <source>
        <dbReference type="EMBL" id="RHC50642.1"/>
    </source>
</evidence>
<dbReference type="GO" id="GO:0005886">
    <property type="term" value="C:plasma membrane"/>
    <property type="evidence" value="ECO:0007669"/>
    <property type="project" value="TreeGrafter"/>
</dbReference>
<evidence type="ECO:0000256" key="2">
    <source>
        <dbReference type="ARBA" id="ARBA00022741"/>
    </source>
</evidence>
<dbReference type="InterPro" id="IPR003593">
    <property type="entry name" value="AAA+_ATPase"/>
</dbReference>
<sequence length="273" mass="30899">MSEDTILKLDHITKRFSGLVAVNDLSLEMKKRTIHALIGPNGSGKTTTVNQITGTYAPTEGEIYYKNTCTTLMQPYQIARLGISRTFQNLKLFQSMTVMENLMVGGHQMTKLGILKFLYHFREAGKEEQLLRERAEEVLEYIGLEDIRDVNVKNLPYGKQKMTEFGRALMLKPDTLILDEPAAGLNPTERKEFVDIILKTFDSGVDIFLIEHNMDVVMNICTNITVLNFGAKIAEGTPDEIQNNDEVIKAYLGDRYKPIMHIKEEVLAHAEGK</sequence>
<dbReference type="GO" id="GO:0005524">
    <property type="term" value="F:ATP binding"/>
    <property type="evidence" value="ECO:0007669"/>
    <property type="project" value="UniProtKB-KW"/>
</dbReference>
<dbReference type="RefSeq" id="WP_002572645.1">
    <property type="nucleotide sequence ID" value="NZ_CATYQV010000045.1"/>
</dbReference>
<dbReference type="EMBL" id="QRZM01000002">
    <property type="protein sequence ID" value="RGV77552.1"/>
    <property type="molecule type" value="Genomic_DNA"/>
</dbReference>
<dbReference type="GO" id="GO:0005304">
    <property type="term" value="F:L-valine transmembrane transporter activity"/>
    <property type="evidence" value="ECO:0007669"/>
    <property type="project" value="TreeGrafter"/>
</dbReference>
<comment type="caution">
    <text evidence="6">The sequence shown here is derived from an EMBL/GenBank/DDBJ whole genome shotgun (WGS) entry which is preliminary data.</text>
</comment>
<organism evidence="6 7">
    <name type="scientific">Enterocloster bolteae</name>
    <dbReference type="NCBI Taxonomy" id="208479"/>
    <lineage>
        <taxon>Bacteria</taxon>
        <taxon>Bacillati</taxon>
        <taxon>Bacillota</taxon>
        <taxon>Clostridia</taxon>
        <taxon>Lachnospirales</taxon>
        <taxon>Lachnospiraceae</taxon>
        <taxon>Enterocloster</taxon>
    </lineage>
</organism>
<proteinExistence type="predicted"/>
<gene>
    <name evidence="6" type="ORF">DW839_25625</name>
    <name evidence="5" type="ORF">DWW02_07775</name>
</gene>
<keyword evidence="1" id="KW-0813">Transport</keyword>
<evidence type="ECO:0000256" key="3">
    <source>
        <dbReference type="ARBA" id="ARBA00022840"/>
    </source>
</evidence>
<dbReference type="AlphaFoldDB" id="A0A414AM06"/>
<dbReference type="SUPFAM" id="SSF52540">
    <property type="entry name" value="P-loop containing nucleoside triphosphate hydrolases"/>
    <property type="match status" value="1"/>
</dbReference>
<evidence type="ECO:0000313" key="5">
    <source>
        <dbReference type="EMBL" id="RGV77552.1"/>
    </source>
</evidence>
<feature type="domain" description="ABC transporter" evidence="4">
    <location>
        <begin position="7"/>
        <end position="254"/>
    </location>
</feature>
<dbReference type="FunFam" id="3.40.50.300:FF:000421">
    <property type="entry name" value="Branched-chain amino acid ABC transporter ATP-binding protein"/>
    <property type="match status" value="1"/>
</dbReference>
<dbReference type="InterPro" id="IPR003439">
    <property type="entry name" value="ABC_transporter-like_ATP-bd"/>
</dbReference>
<dbReference type="GO" id="GO:1903806">
    <property type="term" value="P:L-isoleucine import across plasma membrane"/>
    <property type="evidence" value="ECO:0007669"/>
    <property type="project" value="TreeGrafter"/>
</dbReference>
<dbReference type="GO" id="GO:1903805">
    <property type="term" value="P:L-valine import across plasma membrane"/>
    <property type="evidence" value="ECO:0007669"/>
    <property type="project" value="TreeGrafter"/>
</dbReference>